<comment type="caution">
    <text evidence="2">The sequence shown here is derived from an EMBL/GenBank/DDBJ whole genome shotgun (WGS) entry which is preliminary data.</text>
</comment>
<dbReference type="AlphaFoldDB" id="A0A412ITD3"/>
<accession>A0A412ITD3</accession>
<evidence type="ECO:0000313" key="3">
    <source>
        <dbReference type="Proteomes" id="UP000283295"/>
    </source>
</evidence>
<dbReference type="InterPro" id="IPR020988">
    <property type="entry name" value="Pept_U32_collagenase"/>
</dbReference>
<organism evidence="2 3">
    <name type="scientific">Coprococcus eutactus</name>
    <dbReference type="NCBI Taxonomy" id="33043"/>
    <lineage>
        <taxon>Bacteria</taxon>
        <taxon>Bacillati</taxon>
        <taxon>Bacillota</taxon>
        <taxon>Clostridia</taxon>
        <taxon>Lachnospirales</taxon>
        <taxon>Lachnospiraceae</taxon>
        <taxon>Coprococcus</taxon>
    </lineage>
</organism>
<protein>
    <submittedName>
        <fullName evidence="2">U32 family peptidase</fullName>
    </submittedName>
</protein>
<dbReference type="PANTHER" id="PTHR30217:SF10">
    <property type="entry name" value="23S RRNA 5-HYDROXYCYTIDINE C2501 SYNTHASE"/>
    <property type="match status" value="1"/>
</dbReference>
<dbReference type="OrthoDB" id="9807498at2"/>
<feature type="domain" description="Peptidase U32 collagenase" evidence="1">
    <location>
        <begin position="376"/>
        <end position="490"/>
    </location>
</feature>
<dbReference type="PROSITE" id="PS01276">
    <property type="entry name" value="PEPTIDASE_U32"/>
    <property type="match status" value="1"/>
</dbReference>
<dbReference type="EMBL" id="QRVK01000007">
    <property type="protein sequence ID" value="RGS43375.1"/>
    <property type="molecule type" value="Genomic_DNA"/>
</dbReference>
<dbReference type="InterPro" id="IPR001539">
    <property type="entry name" value="Peptidase_U32"/>
</dbReference>
<proteinExistence type="predicted"/>
<evidence type="ECO:0000313" key="2">
    <source>
        <dbReference type="EMBL" id="RGS43375.1"/>
    </source>
</evidence>
<dbReference type="Pfam" id="PF01136">
    <property type="entry name" value="Peptidase_U32"/>
    <property type="match status" value="1"/>
</dbReference>
<dbReference type="Proteomes" id="UP000283295">
    <property type="component" value="Unassembled WGS sequence"/>
</dbReference>
<dbReference type="Pfam" id="PF12392">
    <property type="entry name" value="DUF3656"/>
    <property type="match status" value="1"/>
</dbReference>
<reference evidence="2 3" key="1">
    <citation type="submission" date="2018-08" db="EMBL/GenBank/DDBJ databases">
        <title>A genome reference for cultivated species of the human gut microbiota.</title>
        <authorList>
            <person name="Zou Y."/>
            <person name="Xue W."/>
            <person name="Luo G."/>
        </authorList>
    </citation>
    <scope>NUCLEOTIDE SEQUENCE [LARGE SCALE GENOMIC DNA]</scope>
    <source>
        <strain evidence="2 3">AF22-21</strain>
    </source>
</reference>
<gene>
    <name evidence="2" type="ORF">DWX94_04785</name>
</gene>
<dbReference type="InterPro" id="IPR051454">
    <property type="entry name" value="RNA/ubiquinone_mod_enzymes"/>
</dbReference>
<dbReference type="PANTHER" id="PTHR30217">
    <property type="entry name" value="PEPTIDASE U32 FAMILY"/>
    <property type="match status" value="1"/>
</dbReference>
<name>A0A412ITD3_9FIRM</name>
<sequence>MLSKTEILAPAGNMDAVRAAVNGHADAVYLGGSLFSARAFAGNFDEKELLETIDYCHTFDVKVYMAVNTLLKNDEIKRLPDYLEPFYREGVDGIIVQDMGVAGAISGCFPDLPLHGSTQLSVSSEYGAAFLKSIGMTRFVPSRELSLDEIRSIKSKIDIEVETFVHGAMCYCYSGRCLMSSYAGGRSGNRGRCAQPCRKRYQLEDQRAYMLSLKDMCMLSDIGRLIDAGIDSFKIEGRMKKPEYVAATSYVYSELRDEYLSGCKNLSRQAAKYENMLRDIYNRGGFCSGYYFTGNGRQMMADDRPNHTGVKVGKVSEIQKPYINIKLSTDVHPGDIIEIRGRQGDVELTCGAEGSAGKSVRLKGKLFQNIAVGSQVYRTRNNALLNDIQKNIIERDRKVQLKADVRAKIGEKMSLSLSLGSMKVYAEGSECIAALNKPVTESQIIEKIRKTGGTQFEITDVTSDIDEGIFAQISAINNLRRQSLEDMKDLLINCKKRNPRDARNTEDIYRNVSERKKWSDRHPGITVLASTAEHVNIIKNYKWVSNVIVDYNIKQYGGELKEQGFKVFIALPEVLRQRKLKTYSDMTAAINEFDGVMIRNMDELGYITENGYSGPVIADAGLYVYNDIACDFYREHTEDVSFVASQELTLDEIKNLSVEPALKIYGHQKVMVTANCISSNYKHGCADKKMDGTGDVLRLTDDIGNVFYVRNYCSDCYNVIYNGVPTSLLDEGDELNDIMDDCYIEFTIENADMVKNIMDHIGKNILGQELPDGRDTVKNPVKDYTRGHYYKGID</sequence>
<evidence type="ECO:0000259" key="1">
    <source>
        <dbReference type="Pfam" id="PF12392"/>
    </source>
</evidence>